<protein>
    <submittedName>
        <fullName evidence="2">Uncharacterized protein</fullName>
    </submittedName>
</protein>
<gene>
    <name evidence="2" type="ORF">APZ42_027498</name>
</gene>
<feature type="compositionally biased region" description="Basic and acidic residues" evidence="1">
    <location>
        <begin position="29"/>
        <end position="47"/>
    </location>
</feature>
<evidence type="ECO:0000313" key="2">
    <source>
        <dbReference type="EMBL" id="KZS08774.1"/>
    </source>
</evidence>
<feature type="region of interest" description="Disordered" evidence="1">
    <location>
        <begin position="25"/>
        <end position="57"/>
    </location>
</feature>
<sequence length="73" mass="8689">MKNIRKKKTNKTNWGIGRRCATKLLINSRQDERRKEKDEGKIEEKNQTKNKNPETMNPFWAFEVVKKRALDGN</sequence>
<dbReference type="AlphaFoldDB" id="A0A0P6B4Y4"/>
<dbReference type="Proteomes" id="UP000076858">
    <property type="component" value="Unassembled WGS sequence"/>
</dbReference>
<dbReference type="EMBL" id="LRGB01002190">
    <property type="protein sequence ID" value="KZS08774.1"/>
    <property type="molecule type" value="Genomic_DNA"/>
</dbReference>
<reference evidence="2 3" key="1">
    <citation type="submission" date="2016-03" db="EMBL/GenBank/DDBJ databases">
        <title>EvidentialGene: Evidence-directed Construction of Genes on Genomes.</title>
        <authorList>
            <person name="Gilbert D.G."/>
            <person name="Choi J.-H."/>
            <person name="Mockaitis K."/>
            <person name="Colbourne J."/>
            <person name="Pfrender M."/>
        </authorList>
    </citation>
    <scope>NUCLEOTIDE SEQUENCE [LARGE SCALE GENOMIC DNA]</scope>
    <source>
        <strain evidence="2 3">Xinb3</strain>
        <tissue evidence="2">Complete organism</tissue>
    </source>
</reference>
<proteinExistence type="predicted"/>
<evidence type="ECO:0000313" key="3">
    <source>
        <dbReference type="Proteomes" id="UP000076858"/>
    </source>
</evidence>
<name>A0A0P6B4Y4_9CRUS</name>
<keyword evidence="3" id="KW-1185">Reference proteome</keyword>
<comment type="caution">
    <text evidence="2">The sequence shown here is derived from an EMBL/GenBank/DDBJ whole genome shotgun (WGS) entry which is preliminary data.</text>
</comment>
<accession>A0A0P6B4Y4</accession>
<organism evidence="2 3">
    <name type="scientific">Daphnia magna</name>
    <dbReference type="NCBI Taxonomy" id="35525"/>
    <lineage>
        <taxon>Eukaryota</taxon>
        <taxon>Metazoa</taxon>
        <taxon>Ecdysozoa</taxon>
        <taxon>Arthropoda</taxon>
        <taxon>Crustacea</taxon>
        <taxon>Branchiopoda</taxon>
        <taxon>Diplostraca</taxon>
        <taxon>Cladocera</taxon>
        <taxon>Anomopoda</taxon>
        <taxon>Daphniidae</taxon>
        <taxon>Daphnia</taxon>
    </lineage>
</organism>
<evidence type="ECO:0000256" key="1">
    <source>
        <dbReference type="SAM" id="MobiDB-lite"/>
    </source>
</evidence>